<dbReference type="PANTHER" id="PTHR11097:SF8">
    <property type="entry name" value="EXOSOME COMPLEX COMPONENT RRP42"/>
    <property type="match status" value="1"/>
</dbReference>
<dbReference type="InParanoid" id="E9GRW3"/>
<evidence type="ECO:0000313" key="5">
    <source>
        <dbReference type="EMBL" id="EFX77849.1"/>
    </source>
</evidence>
<dbReference type="GO" id="GO:0016075">
    <property type="term" value="P:rRNA catabolic process"/>
    <property type="evidence" value="ECO:0000318"/>
    <property type="project" value="GO_Central"/>
</dbReference>
<dbReference type="InterPro" id="IPR050590">
    <property type="entry name" value="Exosome_comp_Rrp42_subfam"/>
</dbReference>
<gene>
    <name evidence="5" type="ORF">DAPPUDRAFT_105818</name>
</gene>
<dbReference type="eggNOG" id="KOG2102">
    <property type="taxonomic scope" value="Eukaryota"/>
</dbReference>
<dbReference type="eggNOG" id="KOG1612">
    <property type="taxonomic scope" value="Eukaryota"/>
</dbReference>
<dbReference type="InterPro" id="IPR027408">
    <property type="entry name" value="PNPase/RNase_PH_dom_sf"/>
</dbReference>
<comment type="subcellular location">
    <subcellularLocation>
        <location evidence="1">Nucleus</location>
        <location evidence="1">Nucleolus</location>
    </subcellularLocation>
</comment>
<dbReference type="GO" id="GO:0034475">
    <property type="term" value="P:U4 snRNA 3'-end processing"/>
    <property type="evidence" value="ECO:0000318"/>
    <property type="project" value="GO_Central"/>
</dbReference>
<dbReference type="AlphaFoldDB" id="E9GRW3"/>
<evidence type="ECO:0000256" key="4">
    <source>
        <dbReference type="SAM" id="MobiDB-lite"/>
    </source>
</evidence>
<dbReference type="GO" id="GO:0005730">
    <property type="term" value="C:nucleolus"/>
    <property type="evidence" value="ECO:0007669"/>
    <property type="project" value="UniProtKB-SubCell"/>
</dbReference>
<keyword evidence="3" id="KW-0963">Cytoplasm</keyword>
<evidence type="ECO:0000256" key="2">
    <source>
        <dbReference type="ARBA" id="ARBA00006678"/>
    </source>
</evidence>
<protein>
    <submittedName>
        <fullName evidence="5">Uncharacterized protein</fullName>
    </submittedName>
</protein>
<dbReference type="GO" id="GO:0035925">
    <property type="term" value="F:mRNA 3'-UTR AU-rich region binding"/>
    <property type="evidence" value="ECO:0000318"/>
    <property type="project" value="GO_Central"/>
</dbReference>
<accession>E9GRW3</accession>
<dbReference type="STRING" id="6669.E9GRW3"/>
<feature type="region of interest" description="Disordered" evidence="4">
    <location>
        <begin position="323"/>
        <end position="353"/>
    </location>
</feature>
<dbReference type="GO" id="GO:0000467">
    <property type="term" value="P:exonucleolytic trimming to generate mature 3'-end of 5.8S rRNA from tricistronic rRNA transcript (SSU-rRNA, 5.8S rRNA, LSU-rRNA)"/>
    <property type="evidence" value="ECO:0000318"/>
    <property type="project" value="GO_Central"/>
</dbReference>
<name>E9GRW3_DAPPU</name>
<dbReference type="OrthoDB" id="272245at2759"/>
<dbReference type="Proteomes" id="UP000000305">
    <property type="component" value="Unassembled WGS sequence"/>
</dbReference>
<keyword evidence="6" id="KW-1185">Reference proteome</keyword>
<dbReference type="KEGG" id="dpx:DAPPUDRAFT_105818"/>
<dbReference type="GO" id="GO:0034473">
    <property type="term" value="P:U1 snRNA 3'-end processing"/>
    <property type="evidence" value="ECO:0000318"/>
    <property type="project" value="GO_Central"/>
</dbReference>
<sequence>MQAVYFSSGTVAQVDFYHYGLAAPIYTHFTSPIRSGSARLRLANSDILVGVKIELASPLPDKPQEGRLEFFVDGKANSKRVRLYNRPKFPGFDRGSGLSLRYISSNKASAASLDASVTDEAVYFSSGTVAQVDFYHYGLDAPFYTHFTSPIRSGSARLRLANSDILVGVEIELASPLPDKPQEGRLEFFVDGFLDLLTQKRRQTADSLSAATASNAVQAPAPNAPISSAPAAKPQAAVNPVQATTSKAILLKRRTNFPASKTLLSMGTSESNPWVSCLQSTKYIVQRVKWKFSDAENEGNPMVMGFQDKIDDEDYLRASEFGNPVTQISDSSDSSSDEEVPVPQPDKKEAAAYKVNKIPSGMSFGNFFKR</sequence>
<dbReference type="GO" id="GO:0000177">
    <property type="term" value="C:cytoplasmic exosome (RNase complex)"/>
    <property type="evidence" value="ECO:0000318"/>
    <property type="project" value="GO_Central"/>
</dbReference>
<dbReference type="EMBL" id="GL732560">
    <property type="protein sequence ID" value="EFX77849.1"/>
    <property type="molecule type" value="Genomic_DNA"/>
</dbReference>
<comment type="similarity">
    <text evidence="2">Belongs to the RNase PH family.</text>
</comment>
<dbReference type="InterPro" id="IPR012340">
    <property type="entry name" value="NA-bd_OB-fold"/>
</dbReference>
<dbReference type="GO" id="GO:0000176">
    <property type="term" value="C:nuclear exosome (RNase complex)"/>
    <property type="evidence" value="ECO:0000318"/>
    <property type="project" value="GO_Central"/>
</dbReference>
<dbReference type="PANTHER" id="PTHR11097">
    <property type="entry name" value="EXOSOME COMPLEX EXONUCLEASE RIBOSOMAL RNA PROCESSING PROTEIN"/>
    <property type="match status" value="1"/>
</dbReference>
<dbReference type="HOGENOM" id="CLU_748562_0_0_1"/>
<proteinExistence type="inferred from homology"/>
<dbReference type="GO" id="GO:0034476">
    <property type="term" value="P:U5 snRNA 3'-end processing"/>
    <property type="evidence" value="ECO:0000318"/>
    <property type="project" value="GO_Central"/>
</dbReference>
<dbReference type="Gene3D" id="3.30.230.70">
    <property type="entry name" value="GHMP Kinase, N-terminal domain"/>
    <property type="match status" value="2"/>
</dbReference>
<evidence type="ECO:0000256" key="3">
    <source>
        <dbReference type="ARBA" id="ARBA00022490"/>
    </source>
</evidence>
<organism evidence="5 6">
    <name type="scientific">Daphnia pulex</name>
    <name type="common">Water flea</name>
    <dbReference type="NCBI Taxonomy" id="6669"/>
    <lineage>
        <taxon>Eukaryota</taxon>
        <taxon>Metazoa</taxon>
        <taxon>Ecdysozoa</taxon>
        <taxon>Arthropoda</taxon>
        <taxon>Crustacea</taxon>
        <taxon>Branchiopoda</taxon>
        <taxon>Diplostraca</taxon>
        <taxon>Cladocera</taxon>
        <taxon>Anomopoda</taxon>
        <taxon>Daphniidae</taxon>
        <taxon>Daphnia</taxon>
    </lineage>
</organism>
<dbReference type="GO" id="GO:0071035">
    <property type="term" value="P:nuclear polyadenylation-dependent rRNA catabolic process"/>
    <property type="evidence" value="ECO:0000318"/>
    <property type="project" value="GO_Central"/>
</dbReference>
<evidence type="ECO:0000256" key="1">
    <source>
        <dbReference type="ARBA" id="ARBA00004604"/>
    </source>
</evidence>
<dbReference type="GO" id="GO:0071028">
    <property type="term" value="P:nuclear mRNA surveillance"/>
    <property type="evidence" value="ECO:0000318"/>
    <property type="project" value="GO_Central"/>
</dbReference>
<evidence type="ECO:0000313" key="6">
    <source>
        <dbReference type="Proteomes" id="UP000000305"/>
    </source>
</evidence>
<dbReference type="GO" id="GO:0071038">
    <property type="term" value="P:TRAMP-dependent tRNA surveillance pathway"/>
    <property type="evidence" value="ECO:0000318"/>
    <property type="project" value="GO_Central"/>
</dbReference>
<dbReference type="SUPFAM" id="SSF50249">
    <property type="entry name" value="Nucleic acid-binding proteins"/>
    <property type="match status" value="2"/>
</dbReference>
<reference evidence="5 6" key="1">
    <citation type="journal article" date="2011" name="Science">
        <title>The ecoresponsive genome of Daphnia pulex.</title>
        <authorList>
            <person name="Colbourne J.K."/>
            <person name="Pfrender M.E."/>
            <person name="Gilbert D."/>
            <person name="Thomas W.K."/>
            <person name="Tucker A."/>
            <person name="Oakley T.H."/>
            <person name="Tokishita S."/>
            <person name="Aerts A."/>
            <person name="Arnold G.J."/>
            <person name="Basu M.K."/>
            <person name="Bauer D.J."/>
            <person name="Caceres C.E."/>
            <person name="Carmel L."/>
            <person name="Casola C."/>
            <person name="Choi J.H."/>
            <person name="Detter J.C."/>
            <person name="Dong Q."/>
            <person name="Dusheyko S."/>
            <person name="Eads B.D."/>
            <person name="Frohlich T."/>
            <person name="Geiler-Samerotte K.A."/>
            <person name="Gerlach D."/>
            <person name="Hatcher P."/>
            <person name="Jogdeo S."/>
            <person name="Krijgsveld J."/>
            <person name="Kriventseva E.V."/>
            <person name="Kultz D."/>
            <person name="Laforsch C."/>
            <person name="Lindquist E."/>
            <person name="Lopez J."/>
            <person name="Manak J.R."/>
            <person name="Muller J."/>
            <person name="Pangilinan J."/>
            <person name="Patwardhan R.P."/>
            <person name="Pitluck S."/>
            <person name="Pritham E.J."/>
            <person name="Rechtsteiner A."/>
            <person name="Rho M."/>
            <person name="Rogozin I.B."/>
            <person name="Sakarya O."/>
            <person name="Salamov A."/>
            <person name="Schaack S."/>
            <person name="Shapiro H."/>
            <person name="Shiga Y."/>
            <person name="Skalitzky C."/>
            <person name="Smith Z."/>
            <person name="Souvorov A."/>
            <person name="Sung W."/>
            <person name="Tang Z."/>
            <person name="Tsuchiya D."/>
            <person name="Tu H."/>
            <person name="Vos H."/>
            <person name="Wang M."/>
            <person name="Wolf Y.I."/>
            <person name="Yamagata H."/>
            <person name="Yamada T."/>
            <person name="Ye Y."/>
            <person name="Shaw J.R."/>
            <person name="Andrews J."/>
            <person name="Crease T.J."/>
            <person name="Tang H."/>
            <person name="Lucas S.M."/>
            <person name="Robertson H.M."/>
            <person name="Bork P."/>
            <person name="Koonin E.V."/>
            <person name="Zdobnov E.M."/>
            <person name="Grigoriev I.V."/>
            <person name="Lynch M."/>
            <person name="Boore J.L."/>
        </authorList>
    </citation>
    <scope>NUCLEOTIDE SEQUENCE [LARGE SCALE GENOMIC DNA]</scope>
</reference>